<gene>
    <name evidence="2" type="ORF">ANCCAN_03880</name>
</gene>
<evidence type="ECO:0000256" key="1">
    <source>
        <dbReference type="SAM" id="MobiDB-lite"/>
    </source>
</evidence>
<comment type="caution">
    <text evidence="2">The sequence shown here is derived from an EMBL/GenBank/DDBJ whole genome shotgun (WGS) entry which is preliminary data.</text>
</comment>
<feature type="compositionally biased region" description="Polar residues" evidence="1">
    <location>
        <begin position="8"/>
        <end position="34"/>
    </location>
</feature>
<dbReference type="AlphaFoldDB" id="A0A368H460"/>
<dbReference type="EMBL" id="JOJR01000027">
    <property type="protein sequence ID" value="RCN50050.1"/>
    <property type="molecule type" value="Genomic_DNA"/>
</dbReference>
<accession>A0A368H460</accession>
<protein>
    <submittedName>
        <fullName evidence="2">Uncharacterized protein</fullName>
    </submittedName>
</protein>
<organism evidence="2 3">
    <name type="scientific">Ancylostoma caninum</name>
    <name type="common">Dog hookworm</name>
    <dbReference type="NCBI Taxonomy" id="29170"/>
    <lineage>
        <taxon>Eukaryota</taxon>
        <taxon>Metazoa</taxon>
        <taxon>Ecdysozoa</taxon>
        <taxon>Nematoda</taxon>
        <taxon>Chromadorea</taxon>
        <taxon>Rhabditida</taxon>
        <taxon>Rhabditina</taxon>
        <taxon>Rhabditomorpha</taxon>
        <taxon>Strongyloidea</taxon>
        <taxon>Ancylostomatidae</taxon>
        <taxon>Ancylostomatinae</taxon>
        <taxon>Ancylostoma</taxon>
    </lineage>
</organism>
<keyword evidence="3" id="KW-1185">Reference proteome</keyword>
<proteinExistence type="predicted"/>
<evidence type="ECO:0000313" key="2">
    <source>
        <dbReference type="EMBL" id="RCN50050.1"/>
    </source>
</evidence>
<reference evidence="2 3" key="1">
    <citation type="submission" date="2014-10" db="EMBL/GenBank/DDBJ databases">
        <title>Draft genome of the hookworm Ancylostoma caninum.</title>
        <authorList>
            <person name="Mitreva M."/>
        </authorList>
    </citation>
    <scope>NUCLEOTIDE SEQUENCE [LARGE SCALE GENOMIC DNA]</scope>
    <source>
        <strain evidence="2 3">Baltimore</strain>
    </source>
</reference>
<evidence type="ECO:0000313" key="3">
    <source>
        <dbReference type="Proteomes" id="UP000252519"/>
    </source>
</evidence>
<feature type="region of interest" description="Disordered" evidence="1">
    <location>
        <begin position="1"/>
        <end position="34"/>
    </location>
</feature>
<dbReference type="Proteomes" id="UP000252519">
    <property type="component" value="Unassembled WGS sequence"/>
</dbReference>
<name>A0A368H460_ANCCA</name>
<sequence length="104" mass="11823">MSRCTYDSPASVNQATSSMTYSENVSPSRNAKQQTSRLRLLLKYLEGLKLLKKLTSLKRQQCLKRKNLTCQRNPSVGKMKYSSNAVRSAGYIATFQHGWVDNFI</sequence>